<accession>A0A1F5KBZ5</accession>
<sequence length="301" mass="34086">MVTGGGGFIGSKLVEKLIISGKKVIVIDNFSTGKIKNLSKVISEIELINEDIGNFSLQSRLKKYKNSVQKFFHLAALPRIERSITETKETHSSNVHGIFGALELAKFLGVKKFIYTSSSSVYGNQKKNPLNENLKPNPLNPYAAQKLIGEIYCDIYSKVFGIPVVTLRLFNVYGHGMDGKGAYKLVFMKWIEQMNKKEPLTIYDDGKQTRDFTHITDVISAFLKAMEFKQKNMHEIINIGSGRQVTINYLAELFKGKTIHLESRKFEERFKQADIKKAKRLLSYTPLVTIEEGVAKLLKIK</sequence>
<dbReference type="PANTHER" id="PTHR43245:SF13">
    <property type="entry name" value="UDP-D-APIOSE_UDP-D-XYLOSE SYNTHASE 2"/>
    <property type="match status" value="1"/>
</dbReference>
<gene>
    <name evidence="2" type="ORF">A3F00_05615</name>
</gene>
<reference evidence="2 3" key="1">
    <citation type="journal article" date="2016" name="Nat. Commun.">
        <title>Thousands of microbial genomes shed light on interconnected biogeochemical processes in an aquifer system.</title>
        <authorList>
            <person name="Anantharaman K."/>
            <person name="Brown C.T."/>
            <person name="Hug L.A."/>
            <person name="Sharon I."/>
            <person name="Castelle C.J."/>
            <person name="Probst A.J."/>
            <person name="Thomas B.C."/>
            <person name="Singh A."/>
            <person name="Wilkins M.J."/>
            <person name="Karaoz U."/>
            <person name="Brodie E.L."/>
            <person name="Williams K.H."/>
            <person name="Hubbard S.S."/>
            <person name="Banfield J.F."/>
        </authorList>
    </citation>
    <scope>NUCLEOTIDE SEQUENCE [LARGE SCALE GENOMIC DNA]</scope>
</reference>
<dbReference type="PANTHER" id="PTHR43245">
    <property type="entry name" value="BIFUNCTIONAL POLYMYXIN RESISTANCE PROTEIN ARNA"/>
    <property type="match status" value="1"/>
</dbReference>
<evidence type="ECO:0000313" key="2">
    <source>
        <dbReference type="EMBL" id="OGE38330.1"/>
    </source>
</evidence>
<dbReference type="InterPro" id="IPR001509">
    <property type="entry name" value="Epimerase_deHydtase"/>
</dbReference>
<evidence type="ECO:0000259" key="1">
    <source>
        <dbReference type="Pfam" id="PF01370"/>
    </source>
</evidence>
<proteinExistence type="predicted"/>
<evidence type="ECO:0000313" key="3">
    <source>
        <dbReference type="Proteomes" id="UP000176527"/>
    </source>
</evidence>
<name>A0A1F5KBZ5_9BACT</name>
<organism evidence="2 3">
    <name type="scientific">Candidatus Daviesbacteria bacterium RIFCSPHIGHO2_12_FULL_37_11</name>
    <dbReference type="NCBI Taxonomy" id="1797777"/>
    <lineage>
        <taxon>Bacteria</taxon>
        <taxon>Candidatus Daviesiibacteriota</taxon>
    </lineage>
</organism>
<dbReference type="EMBL" id="MFDE01000024">
    <property type="protein sequence ID" value="OGE38330.1"/>
    <property type="molecule type" value="Genomic_DNA"/>
</dbReference>
<dbReference type="InterPro" id="IPR036291">
    <property type="entry name" value="NAD(P)-bd_dom_sf"/>
</dbReference>
<dbReference type="AlphaFoldDB" id="A0A1F5KBZ5"/>
<protein>
    <recommendedName>
        <fullName evidence="1">NAD-dependent epimerase/dehydratase domain-containing protein</fullName>
    </recommendedName>
</protein>
<dbReference type="Pfam" id="PF01370">
    <property type="entry name" value="Epimerase"/>
    <property type="match status" value="1"/>
</dbReference>
<dbReference type="SUPFAM" id="SSF51735">
    <property type="entry name" value="NAD(P)-binding Rossmann-fold domains"/>
    <property type="match status" value="1"/>
</dbReference>
<dbReference type="InterPro" id="IPR050177">
    <property type="entry name" value="Lipid_A_modif_metabolic_enz"/>
</dbReference>
<dbReference type="Gene3D" id="3.90.25.10">
    <property type="entry name" value="UDP-galactose 4-epimerase, domain 1"/>
    <property type="match status" value="1"/>
</dbReference>
<dbReference type="Proteomes" id="UP000176527">
    <property type="component" value="Unassembled WGS sequence"/>
</dbReference>
<feature type="domain" description="NAD-dependent epimerase/dehydratase" evidence="1">
    <location>
        <begin position="1"/>
        <end position="240"/>
    </location>
</feature>
<dbReference type="Gene3D" id="3.40.50.720">
    <property type="entry name" value="NAD(P)-binding Rossmann-like Domain"/>
    <property type="match status" value="1"/>
</dbReference>
<comment type="caution">
    <text evidence="2">The sequence shown here is derived from an EMBL/GenBank/DDBJ whole genome shotgun (WGS) entry which is preliminary data.</text>
</comment>